<dbReference type="EMBL" id="MOBI01000009">
    <property type="protein sequence ID" value="RON01142.1"/>
    <property type="molecule type" value="Genomic_DNA"/>
</dbReference>
<sequence length="158" mass="18383">MFEVTSADDHYLGTHRVTYKEFTYIGANQWNATVYGTPLREETPEIKIDPYVMLNDEQFLLSARVNDAVKDQGNVRITEKRHIKTGNNTYINEIITPTKRYSNNVSITQDDMFRTLAADDIYIDEQAAEWRVKEKQVFYLLTMGGVDFYGREILLIKV</sequence>
<organism evidence="1 2">
    <name type="scientific">Pseudomonas brassicacearum</name>
    <dbReference type="NCBI Taxonomy" id="930166"/>
    <lineage>
        <taxon>Bacteria</taxon>
        <taxon>Pseudomonadati</taxon>
        <taxon>Pseudomonadota</taxon>
        <taxon>Gammaproteobacteria</taxon>
        <taxon>Pseudomonadales</taxon>
        <taxon>Pseudomonadaceae</taxon>
        <taxon>Pseudomonas</taxon>
    </lineage>
</organism>
<gene>
    <name evidence="1" type="ORF">BK658_08235</name>
</gene>
<protein>
    <submittedName>
        <fullName evidence="1">Uncharacterized protein</fullName>
    </submittedName>
</protein>
<name>A0A423GUL6_9PSED</name>
<accession>A0A423GUL6</accession>
<evidence type="ECO:0000313" key="2">
    <source>
        <dbReference type="Proteomes" id="UP000284684"/>
    </source>
</evidence>
<evidence type="ECO:0000313" key="1">
    <source>
        <dbReference type="EMBL" id="RON01142.1"/>
    </source>
</evidence>
<proteinExistence type="predicted"/>
<reference evidence="1 2" key="1">
    <citation type="submission" date="2016-10" db="EMBL/GenBank/DDBJ databases">
        <title>Comparative genome analysis of multiple Pseudomonas spp. focuses on biocontrol and plant growth promoting traits.</title>
        <authorList>
            <person name="Tao X.-Y."/>
            <person name="Taylor C.G."/>
        </authorList>
    </citation>
    <scope>NUCLEOTIDE SEQUENCE [LARGE SCALE GENOMIC DNA]</scope>
    <source>
        <strain evidence="1 2">37D10</strain>
    </source>
</reference>
<comment type="caution">
    <text evidence="1">The sequence shown here is derived from an EMBL/GenBank/DDBJ whole genome shotgun (WGS) entry which is preliminary data.</text>
</comment>
<dbReference type="Proteomes" id="UP000284684">
    <property type="component" value="Unassembled WGS sequence"/>
</dbReference>
<dbReference type="AlphaFoldDB" id="A0A423GUL6"/>